<dbReference type="InterPro" id="IPR013506">
    <property type="entry name" value="Topo_IIA_bsu_dom2"/>
</dbReference>
<dbReference type="InterPro" id="IPR031660">
    <property type="entry name" value="TOPRIM_C"/>
</dbReference>
<dbReference type="Pfam" id="PF00204">
    <property type="entry name" value="DNA_gyraseB"/>
    <property type="match status" value="1"/>
</dbReference>
<keyword evidence="9" id="KW-0460">Magnesium</keyword>
<dbReference type="GO" id="GO:0046872">
    <property type="term" value="F:metal ion binding"/>
    <property type="evidence" value="ECO:0007669"/>
    <property type="project" value="UniProtKB-KW"/>
</dbReference>
<sequence>MSVDSRAAIATTATAKAAVVAKKKKEVAKAKKDPSSVAAAAKETRTIEQTYQKKTQLEHILLRPDTYVGSVEPLADTAFVHDPSTGRIVRREVTYTPGFYKMYDEIVVNAADNKQRDPDGMDRLDIDVDPALGVVSVTNNGRTVPVVRHKEHGCYVPTLIFGHLLTGSNFDDDVRKTTGGRNGYGAKLANIFSERFAIECLDAERGLRFSQVWRNNMRDAEEPIVVGISSAERRRGDYTKITFRPDFAKLNMTHLDNDAMGLISKRAYDIAGSMASRKGKRLNVYLNGDRIKVHDFRSYLSLFDGIPAPAVYEKIGDDWEVGVGPILDGSGFQQISFVNAIATTKGGGHVDYVANSLVRHLQAAVKRKNRGGKEVKPNQVKNHLAIFVNCLVENPTFDSQTKENLTTKPNAFKKHVLLSDQFVKRVEKCGVVESITQLAKYQEGRALQRKGGTKKSKLSGIVKLDDANCAGTSRSRDCTLIVTEGDSAKSFAMSGLSIVGRDCYGVFPLKGKPLNVRDATHAQIMKNEEIMNLVEIMGLKFNTTYTEENIKTLRYGSLMIMADQDHDGSHIKGLMINFIHHFWPSLLDVRGFLKQFITPIVKCTKGKKSEAFFTLPEYEAWKESTGNDTKGWTIKYYKGLGTSTSSEAKEYFSNLNIHEISFNEIGDDHVSGLDGEMNEEESRDVINTGAGLIEMAFSKSKVEARKWWLSCVKKDTFVDYRKSQKNGINYSDFINRELVLFSQYDNIRSIPHLLDGFKPSQRKVLFACFKKKLKTEIKVAQLAGFIGEHSSYHHGEASLHGTIIGMAQTYCGSNNVNLLYPGGQFGTRRMGGKDHASARYIFTRLEKIARAIFHPDDDPLLNYLNDDGLSIEPEYYMPVIPMVLVNGSEGIGTGWSCTIHNYDPRLVIANIRKMIKGEEPTEMHPYFCGYRGDIIAENGKREGRYVVKGKIKRINATTIIITELPIGKWTQDYKAFLEGMMTGTDKSPSEISDFKENHTDTTVSFTVNASKEIIDSFEEEKEGLHGKFKLSTSISTTNMTAFDKFGKLKTYKSPKEILLEFYRQRKVFYIARKDMLLHKLRAELSILNNKARFVKEVCRGDLIVSNRKQHELLAELVERRYNLSSDEDGANDDGANEVVDVLEDDTPDAELAKGYEYLLGMKIWSLSFERAEELCRQKAEKVEEVKSLEGTSPEQIWLNDLDVIEELLDERDKALGIEENKHKRGKSKVNASVSKKRAKRKQDENEWDSEQSEFESYAESESESDAEDDQSASSASIDSFKCKPLTRADVIAPAKMSIPTAKKGKLASKKSSSKIKAELKPNKEISTGGRGRRIFAPKARAASKGKTAVSLGVSPKYSFKLTKKSPGLRVGCDSRGSDASVVNNVGLERMDDLLIDSDESTEMARYGKLSKSKLKRKFDESESDDSNPSEKKKVLHDESHLIHAQSRLRRGSGKAKPNYAVDGSASECSSESESGIEDESY</sequence>
<dbReference type="GO" id="GO:0003677">
    <property type="term" value="F:DNA binding"/>
    <property type="evidence" value="ECO:0007669"/>
    <property type="project" value="UniProtKB-UniRule"/>
</dbReference>
<feature type="active site" description="O-(5'-phospho-DNA)-tyrosine intermediate" evidence="13">
    <location>
        <position position="840"/>
    </location>
</feature>
<comment type="function">
    <text evidence="14">Control of topological states of DNA by transient breakage and subsequent rejoining of DNA strands. Topoisomerase II makes double-strand breaks.</text>
</comment>
<dbReference type="InterPro" id="IPR013758">
    <property type="entry name" value="Topo_IIA_A/C_ab"/>
</dbReference>
<dbReference type="SUPFAM" id="SSF54211">
    <property type="entry name" value="Ribosomal protein S5 domain 2-like"/>
    <property type="match status" value="1"/>
</dbReference>
<dbReference type="InterPro" id="IPR013759">
    <property type="entry name" value="Topo_IIA_B_C"/>
</dbReference>
<dbReference type="InterPro" id="IPR020568">
    <property type="entry name" value="Ribosomal_Su5_D2-typ_SF"/>
</dbReference>
<evidence type="ECO:0000256" key="15">
    <source>
        <dbReference type="SAM" id="MobiDB-lite"/>
    </source>
</evidence>
<comment type="cofactor">
    <cofactor evidence="3">
        <name>Mg(2+)</name>
        <dbReference type="ChEBI" id="CHEBI:18420"/>
    </cofactor>
</comment>
<dbReference type="Pfam" id="PF16898">
    <property type="entry name" value="TOPRIM_C"/>
    <property type="match status" value="1"/>
</dbReference>
<evidence type="ECO:0000256" key="12">
    <source>
        <dbReference type="ARBA" id="ARBA00023235"/>
    </source>
</evidence>
<keyword evidence="12 13" id="KW-0413">Isomerase</keyword>
<dbReference type="SUPFAM" id="SSF56719">
    <property type="entry name" value="Type II DNA topoisomerase"/>
    <property type="match status" value="1"/>
</dbReference>
<feature type="compositionally biased region" description="Basic and acidic residues" evidence="15">
    <location>
        <begin position="1428"/>
        <end position="1441"/>
    </location>
</feature>
<evidence type="ECO:0000256" key="1">
    <source>
        <dbReference type="ARBA" id="ARBA00000185"/>
    </source>
</evidence>
<evidence type="ECO:0000259" key="16">
    <source>
        <dbReference type="PROSITE" id="PS50880"/>
    </source>
</evidence>
<evidence type="ECO:0000256" key="2">
    <source>
        <dbReference type="ARBA" id="ARBA00001913"/>
    </source>
</evidence>
<keyword evidence="7 14" id="KW-0547">Nucleotide-binding</keyword>
<comment type="subunit">
    <text evidence="14">Homodimer.</text>
</comment>
<dbReference type="FunFam" id="3.40.50.670:FF:000001">
    <property type="entry name" value="DNA topoisomerase 2"/>
    <property type="match status" value="1"/>
</dbReference>
<dbReference type="PRINTS" id="PR00418">
    <property type="entry name" value="TPI2FAMILY"/>
</dbReference>
<dbReference type="GO" id="GO:0005524">
    <property type="term" value="F:ATP binding"/>
    <property type="evidence" value="ECO:0007669"/>
    <property type="project" value="UniProtKB-UniRule"/>
</dbReference>
<dbReference type="SUPFAM" id="SSF55874">
    <property type="entry name" value="ATPase domain of HSP90 chaperone/DNA topoisomerase II/histidine kinase"/>
    <property type="match status" value="1"/>
</dbReference>
<dbReference type="Gene3D" id="3.40.50.670">
    <property type="match status" value="1"/>
</dbReference>
<proteinExistence type="inferred from homology"/>
<dbReference type="EMBL" id="JALLAZ020001410">
    <property type="protein sequence ID" value="KAL3775471.1"/>
    <property type="molecule type" value="Genomic_DNA"/>
</dbReference>
<feature type="region of interest" description="Disordered" evidence="15">
    <location>
        <begin position="1291"/>
        <end position="1333"/>
    </location>
</feature>
<evidence type="ECO:0000256" key="6">
    <source>
        <dbReference type="ARBA" id="ARBA00022723"/>
    </source>
</evidence>
<reference evidence="18 19" key="1">
    <citation type="submission" date="2024-10" db="EMBL/GenBank/DDBJ databases">
        <title>Updated reference genomes for cyclostephanoid diatoms.</title>
        <authorList>
            <person name="Roberts W.R."/>
            <person name="Alverson A.J."/>
        </authorList>
    </citation>
    <scope>NUCLEOTIDE SEQUENCE [LARGE SCALE GENOMIC DNA]</scope>
    <source>
        <strain evidence="18 19">AJA276-08</strain>
    </source>
</reference>
<dbReference type="CDD" id="cd03481">
    <property type="entry name" value="TopoIIA_Trans_ScTopoIIA"/>
    <property type="match status" value="1"/>
</dbReference>
<dbReference type="Gene3D" id="3.30.1490.30">
    <property type="match status" value="1"/>
</dbReference>
<dbReference type="Proteomes" id="UP001530315">
    <property type="component" value="Unassembled WGS sequence"/>
</dbReference>
<dbReference type="InterPro" id="IPR006171">
    <property type="entry name" value="TOPRIM_dom"/>
</dbReference>
<comment type="cofactor">
    <cofactor evidence="2">
        <name>Ca(2+)</name>
        <dbReference type="ChEBI" id="CHEBI:29108"/>
    </cofactor>
</comment>
<dbReference type="PROSITE" id="PS50880">
    <property type="entry name" value="TOPRIM"/>
    <property type="match status" value="1"/>
</dbReference>
<gene>
    <name evidence="18" type="ORF">ACHAW5_005522</name>
</gene>
<dbReference type="FunFam" id="3.30.565.10:FF:000004">
    <property type="entry name" value="DNA topoisomerase 2"/>
    <property type="match status" value="1"/>
</dbReference>
<dbReference type="SMART" id="SM00434">
    <property type="entry name" value="TOP4c"/>
    <property type="match status" value="1"/>
</dbReference>
<dbReference type="Pfam" id="PF00521">
    <property type="entry name" value="DNA_topoisoIV"/>
    <property type="match status" value="1"/>
</dbReference>
<evidence type="ECO:0000256" key="4">
    <source>
        <dbReference type="ARBA" id="ARBA00004229"/>
    </source>
</evidence>
<dbReference type="FunFam" id="3.30.1360.40:FF:000003">
    <property type="entry name" value="DNA topoisomerase 2"/>
    <property type="match status" value="1"/>
</dbReference>
<evidence type="ECO:0000259" key="17">
    <source>
        <dbReference type="PROSITE" id="PS52040"/>
    </source>
</evidence>
<dbReference type="InterPro" id="IPR014721">
    <property type="entry name" value="Ribsml_uS5_D2-typ_fold_subgr"/>
</dbReference>
<organism evidence="18 19">
    <name type="scientific">Stephanodiscus triporus</name>
    <dbReference type="NCBI Taxonomy" id="2934178"/>
    <lineage>
        <taxon>Eukaryota</taxon>
        <taxon>Sar</taxon>
        <taxon>Stramenopiles</taxon>
        <taxon>Ochrophyta</taxon>
        <taxon>Bacillariophyta</taxon>
        <taxon>Coscinodiscophyceae</taxon>
        <taxon>Thalassiosirophycidae</taxon>
        <taxon>Stephanodiscales</taxon>
        <taxon>Stephanodiscaceae</taxon>
        <taxon>Stephanodiscus</taxon>
    </lineage>
</organism>
<dbReference type="PANTHER" id="PTHR10169">
    <property type="entry name" value="DNA TOPOISOMERASE/GYRASE"/>
    <property type="match status" value="1"/>
</dbReference>
<dbReference type="Gene3D" id="3.90.199.10">
    <property type="entry name" value="Topoisomerase II, domain 5"/>
    <property type="match status" value="1"/>
</dbReference>
<keyword evidence="10 13" id="KW-0799">Topoisomerase</keyword>
<name>A0ABD3NHJ6_9STRA</name>
<evidence type="ECO:0000256" key="14">
    <source>
        <dbReference type="RuleBase" id="RU362094"/>
    </source>
</evidence>
<feature type="compositionally biased region" description="Acidic residues" evidence="15">
    <location>
        <begin position="1245"/>
        <end position="1270"/>
    </location>
</feature>
<dbReference type="FunFam" id="3.30.230.10:FF:000008">
    <property type="entry name" value="DNA topoisomerase 2"/>
    <property type="match status" value="1"/>
</dbReference>
<dbReference type="CDD" id="cd00187">
    <property type="entry name" value="TOP4c"/>
    <property type="match status" value="1"/>
</dbReference>
<comment type="catalytic activity">
    <reaction evidence="1 13 14">
        <text>ATP-dependent breakage, passage and rejoining of double-stranded DNA.</text>
        <dbReference type="EC" id="5.6.2.2"/>
    </reaction>
</comment>
<keyword evidence="6" id="KW-0479">Metal-binding</keyword>
<dbReference type="GO" id="GO:0006265">
    <property type="term" value="P:DNA topological change"/>
    <property type="evidence" value="ECO:0007669"/>
    <property type="project" value="UniProtKB-UniRule"/>
</dbReference>
<dbReference type="PANTHER" id="PTHR10169:SF38">
    <property type="entry name" value="DNA TOPOISOMERASE 2"/>
    <property type="match status" value="1"/>
</dbReference>
<dbReference type="InterPro" id="IPR036890">
    <property type="entry name" value="HATPase_C_sf"/>
</dbReference>
<dbReference type="InterPro" id="IPR001154">
    <property type="entry name" value="TopoII_euk"/>
</dbReference>
<dbReference type="SMART" id="SM00433">
    <property type="entry name" value="TOP2c"/>
    <property type="match status" value="1"/>
</dbReference>
<feature type="region of interest" description="Disordered" evidence="15">
    <location>
        <begin position="1413"/>
        <end position="1481"/>
    </location>
</feature>
<dbReference type="EC" id="5.6.2.2" evidence="14"/>
<dbReference type="InterPro" id="IPR034157">
    <property type="entry name" value="TOPRIM_TopoII"/>
</dbReference>
<feature type="region of interest" description="Disordered" evidence="15">
    <location>
        <begin position="1219"/>
        <end position="1278"/>
    </location>
</feature>
<protein>
    <recommendedName>
        <fullName evidence="14">DNA topoisomerase 2</fullName>
        <ecNumber evidence="14">5.6.2.2</ecNumber>
    </recommendedName>
</protein>
<comment type="similarity">
    <text evidence="5 14">Belongs to the type II topoisomerase family.</text>
</comment>
<dbReference type="InterPro" id="IPR013757">
    <property type="entry name" value="Topo_IIA_A_a_sf"/>
</dbReference>
<keyword evidence="19" id="KW-1185">Reference proteome</keyword>
<evidence type="ECO:0000256" key="3">
    <source>
        <dbReference type="ARBA" id="ARBA00001946"/>
    </source>
</evidence>
<evidence type="ECO:0000256" key="11">
    <source>
        <dbReference type="ARBA" id="ARBA00023125"/>
    </source>
</evidence>
<comment type="subcellular location">
    <subcellularLocation>
        <location evidence="4">Plastid</location>
        <location evidence="4">Chloroplast</location>
    </subcellularLocation>
</comment>
<evidence type="ECO:0000256" key="9">
    <source>
        <dbReference type="ARBA" id="ARBA00022842"/>
    </source>
</evidence>
<dbReference type="PROSITE" id="PS52040">
    <property type="entry name" value="TOPO_IIA"/>
    <property type="match status" value="1"/>
</dbReference>
<feature type="compositionally biased region" description="Low complexity" evidence="15">
    <location>
        <begin position="1464"/>
        <end position="1473"/>
    </location>
</feature>
<keyword evidence="8 14" id="KW-0067">ATP-binding</keyword>
<feature type="domain" description="Topo IIA-type catalytic" evidence="17">
    <location>
        <begin position="750"/>
        <end position="1201"/>
    </location>
</feature>
<evidence type="ECO:0000313" key="18">
    <source>
        <dbReference type="EMBL" id="KAL3775471.1"/>
    </source>
</evidence>
<accession>A0ABD3NHJ6</accession>
<dbReference type="InterPro" id="IPR018522">
    <property type="entry name" value="TopoIIA_CS"/>
</dbReference>
<dbReference type="GO" id="GO:0003918">
    <property type="term" value="F:DNA topoisomerase type II (double strand cut, ATP-hydrolyzing) activity"/>
    <property type="evidence" value="ECO:0007669"/>
    <property type="project" value="UniProtKB-UniRule"/>
</dbReference>
<dbReference type="InterPro" id="IPR001241">
    <property type="entry name" value="Topo_IIA"/>
</dbReference>
<feature type="domain" description="Toprim" evidence="16">
    <location>
        <begin position="478"/>
        <end position="594"/>
    </location>
</feature>
<dbReference type="CDD" id="cd03365">
    <property type="entry name" value="TOPRIM_TopoIIA"/>
    <property type="match status" value="1"/>
</dbReference>
<evidence type="ECO:0000256" key="7">
    <source>
        <dbReference type="ARBA" id="ARBA00022741"/>
    </source>
</evidence>
<evidence type="ECO:0000313" key="19">
    <source>
        <dbReference type="Proteomes" id="UP001530315"/>
    </source>
</evidence>
<dbReference type="Gene3D" id="3.30.230.10">
    <property type="match status" value="1"/>
</dbReference>
<dbReference type="FunFam" id="3.30.1490.30:FF:000001">
    <property type="entry name" value="DNA topoisomerase 2"/>
    <property type="match status" value="1"/>
</dbReference>
<dbReference type="InterPro" id="IPR013760">
    <property type="entry name" value="Topo_IIA-like_dom_sf"/>
</dbReference>
<dbReference type="Gene3D" id="3.30.565.10">
    <property type="entry name" value="Histidine kinase-like ATPase, C-terminal domain"/>
    <property type="match status" value="1"/>
</dbReference>
<dbReference type="Gene3D" id="1.10.268.10">
    <property type="entry name" value="Topoisomerase, domain 3"/>
    <property type="match status" value="1"/>
</dbReference>
<dbReference type="FunFam" id="3.90.199.10:FF:000002">
    <property type="entry name" value="DNA topoisomerase 2"/>
    <property type="match status" value="1"/>
</dbReference>
<comment type="caution">
    <text evidence="18">The sequence shown here is derived from an EMBL/GenBank/DDBJ whole genome shotgun (WGS) entry which is preliminary data.</text>
</comment>
<dbReference type="PROSITE" id="PS00177">
    <property type="entry name" value="TOPOISOMERASE_II"/>
    <property type="match status" value="1"/>
</dbReference>
<keyword evidence="11 13" id="KW-0238">DNA-binding</keyword>
<dbReference type="InterPro" id="IPR002205">
    <property type="entry name" value="Topo_IIA_dom_A"/>
</dbReference>
<dbReference type="GO" id="GO:0009507">
    <property type="term" value="C:chloroplast"/>
    <property type="evidence" value="ECO:0007669"/>
    <property type="project" value="UniProtKB-SubCell"/>
</dbReference>
<dbReference type="PRINTS" id="PR01158">
    <property type="entry name" value="TOPISMRASEII"/>
</dbReference>
<evidence type="ECO:0000256" key="13">
    <source>
        <dbReference type="PROSITE-ProRule" id="PRU01384"/>
    </source>
</evidence>
<dbReference type="Gene3D" id="3.30.1360.40">
    <property type="match status" value="1"/>
</dbReference>
<dbReference type="InterPro" id="IPR050634">
    <property type="entry name" value="DNA_Topoisomerase_II"/>
</dbReference>
<evidence type="ECO:0000256" key="10">
    <source>
        <dbReference type="ARBA" id="ARBA00023029"/>
    </source>
</evidence>
<evidence type="ECO:0000256" key="8">
    <source>
        <dbReference type="ARBA" id="ARBA00022840"/>
    </source>
</evidence>
<feature type="compositionally biased region" description="Basic residues" evidence="15">
    <location>
        <begin position="1302"/>
        <end position="1313"/>
    </location>
</feature>
<evidence type="ECO:0000256" key="5">
    <source>
        <dbReference type="ARBA" id="ARBA00011080"/>
    </source>
</evidence>